<accession>A0A3G2JUU9</accession>
<reference evidence="1 3" key="1">
    <citation type="submission" date="2018-10" db="EMBL/GenBank/DDBJ databases">
        <title>Complete genome sequencing of Lactobacillus johnsonii ZLJ010.</title>
        <authorList>
            <person name="Zhang W."/>
            <person name="Ji H."/>
            <person name="Wang J."/>
            <person name="Zhang D."/>
            <person name="Liu H."/>
            <person name="Wang S."/>
            <person name="Wang Y."/>
        </authorList>
    </citation>
    <scope>NUCLEOTIDE SEQUENCE [LARGE SCALE GENOMIC DNA]</scope>
    <source>
        <strain evidence="1 3">ZLJ010</strain>
    </source>
</reference>
<dbReference type="Proteomes" id="UP000283758">
    <property type="component" value="Chromosome"/>
</dbReference>
<evidence type="ECO:0000313" key="4">
    <source>
        <dbReference type="Proteomes" id="UP000464749"/>
    </source>
</evidence>
<dbReference type="EMBL" id="CP032680">
    <property type="protein sequence ID" value="AZZ67619.1"/>
    <property type="molecule type" value="Genomic_DNA"/>
</dbReference>
<reference evidence="2 4" key="2">
    <citation type="submission" date="2019-06" db="EMBL/GenBank/DDBJ databases">
        <title>Whole genome sequencing of Lactobacillus johnsonii strain G2A.</title>
        <authorList>
            <person name="Conlan S."/>
            <person name="Thomas P.J."/>
            <person name="Mullikin J."/>
            <person name="Singer J."/>
            <person name="Weaver C."/>
            <person name="Segre J.A."/>
        </authorList>
    </citation>
    <scope>NUCLEOTIDE SEQUENCE [LARGE SCALE GENOMIC DNA]</scope>
    <source>
        <strain evidence="2 4">G2A</strain>
    </source>
</reference>
<organism evidence="1 3">
    <name type="scientific">Lactobacillus johnsonii</name>
    <dbReference type="NCBI Taxonomy" id="33959"/>
    <lineage>
        <taxon>Bacteria</taxon>
        <taxon>Bacillati</taxon>
        <taxon>Bacillota</taxon>
        <taxon>Bacilli</taxon>
        <taxon>Lactobacillales</taxon>
        <taxon>Lactobacillaceae</taxon>
        <taxon>Lactobacillus</taxon>
    </lineage>
</organism>
<dbReference type="Proteomes" id="UP000464749">
    <property type="component" value="Chromosome"/>
</dbReference>
<evidence type="ECO:0000313" key="3">
    <source>
        <dbReference type="Proteomes" id="UP000283758"/>
    </source>
</evidence>
<name>A0A3G2JUU9_LACJH</name>
<sequence length="82" mass="9605">MMKYFNMIALLVVIAICFLKNYTIYALRLGTVVGLLMQSRFTSFCQIQYKKEIDFKSISFLLNQPHLYQILCIFYSIPSSAF</sequence>
<evidence type="ECO:0000313" key="1">
    <source>
        <dbReference type="EMBL" id="AZZ67619.1"/>
    </source>
</evidence>
<evidence type="ECO:0000313" key="2">
    <source>
        <dbReference type="EMBL" id="QIA87619.1"/>
    </source>
</evidence>
<gene>
    <name evidence="1" type="ORF">D7321_05760</name>
    <name evidence="2" type="ORF">FEE39_04575</name>
</gene>
<proteinExistence type="predicted"/>
<dbReference type="RefSeq" id="WP_086874869.1">
    <property type="nucleotide sequence ID" value="NZ_RIPW01000008.1"/>
</dbReference>
<dbReference type="AlphaFoldDB" id="A0A3G2JUU9"/>
<protein>
    <submittedName>
        <fullName evidence="1">Uncharacterized protein</fullName>
    </submittedName>
</protein>
<dbReference type="EMBL" id="CP040854">
    <property type="protein sequence ID" value="QIA87619.1"/>
    <property type="molecule type" value="Genomic_DNA"/>
</dbReference>